<accession>A0A6J6AW67</accession>
<evidence type="ECO:0000313" key="2">
    <source>
        <dbReference type="EMBL" id="CAB4530508.1"/>
    </source>
</evidence>
<dbReference type="InterPro" id="IPR011251">
    <property type="entry name" value="Luciferase-like_dom"/>
</dbReference>
<dbReference type="NCBIfam" id="TIGR03619">
    <property type="entry name" value="F420_Rv2161c"/>
    <property type="match status" value="1"/>
</dbReference>
<dbReference type="InterPro" id="IPR019921">
    <property type="entry name" value="Lucif-like_OxRdtase_Rv2161c"/>
</dbReference>
<dbReference type="AlphaFoldDB" id="A0A6J6AW67"/>
<reference evidence="2" key="1">
    <citation type="submission" date="2020-05" db="EMBL/GenBank/DDBJ databases">
        <authorList>
            <person name="Chiriac C."/>
            <person name="Salcher M."/>
            <person name="Ghai R."/>
            <person name="Kavagutti S V."/>
        </authorList>
    </citation>
    <scope>NUCLEOTIDE SEQUENCE</scope>
</reference>
<sequence>MRFGVTIFATDQSMAVGELARAAEDRGFDSIWIPEHTHIPTSRRTPPPTGTAVLDEEYKRTVDPLIALAAAAVMTSKIRLGTGVMLPAQREPIVTAKAIATLQNLSDGRFEFGVGFGWNEDEMADHGVAYSSRRAQAREHMLAMQELWNNDVASFTGEFLSFPDTWSWPKPRVHVPVLVGGGAGPKMFAHIAEYADGWIPIGGAGLSESIPTFLAAVEAAGRDPQTMRVIPFGSHPTAEKLDYFASIGVSECVFRLPSAPQAEVMEVLEQQAVLIQDWIAV</sequence>
<protein>
    <submittedName>
        <fullName evidence="2">Unannotated protein</fullName>
    </submittedName>
</protein>
<dbReference type="PANTHER" id="PTHR30011">
    <property type="entry name" value="ALKANESULFONATE MONOOXYGENASE-RELATED"/>
    <property type="match status" value="1"/>
</dbReference>
<dbReference type="InterPro" id="IPR036661">
    <property type="entry name" value="Luciferase-like_sf"/>
</dbReference>
<name>A0A6J6AW67_9ZZZZ</name>
<dbReference type="GO" id="GO:0016705">
    <property type="term" value="F:oxidoreductase activity, acting on paired donors, with incorporation or reduction of molecular oxygen"/>
    <property type="evidence" value="ECO:0007669"/>
    <property type="project" value="InterPro"/>
</dbReference>
<organism evidence="2">
    <name type="scientific">freshwater metagenome</name>
    <dbReference type="NCBI Taxonomy" id="449393"/>
    <lineage>
        <taxon>unclassified sequences</taxon>
        <taxon>metagenomes</taxon>
        <taxon>ecological metagenomes</taxon>
    </lineage>
</organism>
<dbReference type="EMBL" id="CAEZSF010000012">
    <property type="protein sequence ID" value="CAB4530508.1"/>
    <property type="molecule type" value="Genomic_DNA"/>
</dbReference>
<evidence type="ECO:0000259" key="1">
    <source>
        <dbReference type="Pfam" id="PF00296"/>
    </source>
</evidence>
<dbReference type="SUPFAM" id="SSF51679">
    <property type="entry name" value="Bacterial luciferase-like"/>
    <property type="match status" value="1"/>
</dbReference>
<dbReference type="InterPro" id="IPR051260">
    <property type="entry name" value="Diverse_substr_monoxygenases"/>
</dbReference>
<dbReference type="Gene3D" id="3.20.20.30">
    <property type="entry name" value="Luciferase-like domain"/>
    <property type="match status" value="1"/>
</dbReference>
<dbReference type="Pfam" id="PF00296">
    <property type="entry name" value="Bac_luciferase"/>
    <property type="match status" value="1"/>
</dbReference>
<dbReference type="PANTHER" id="PTHR30011:SF32">
    <property type="entry name" value="CONSERVED PROTEIN"/>
    <property type="match status" value="1"/>
</dbReference>
<feature type="domain" description="Luciferase-like" evidence="1">
    <location>
        <begin position="15"/>
        <end position="232"/>
    </location>
</feature>
<gene>
    <name evidence="2" type="ORF">UFOPK1358_00257</name>
</gene>
<proteinExistence type="predicted"/>